<dbReference type="AlphaFoldDB" id="A0AAE3NAP0"/>
<feature type="chain" id="PRO_5041994138" evidence="1">
    <location>
        <begin position="30"/>
        <end position="160"/>
    </location>
</feature>
<organism evidence="2 3">
    <name type="scientific">Xenophilus arseniciresistens</name>
    <dbReference type="NCBI Taxonomy" id="1283306"/>
    <lineage>
        <taxon>Bacteria</taxon>
        <taxon>Pseudomonadati</taxon>
        <taxon>Pseudomonadota</taxon>
        <taxon>Betaproteobacteria</taxon>
        <taxon>Burkholderiales</taxon>
        <taxon>Comamonadaceae</taxon>
        <taxon>Xenophilus</taxon>
    </lineage>
</organism>
<evidence type="ECO:0000256" key="1">
    <source>
        <dbReference type="SAM" id="SignalP"/>
    </source>
</evidence>
<gene>
    <name evidence="2" type="ORF">PGB34_10540</name>
</gene>
<dbReference type="RefSeq" id="WP_271428032.1">
    <property type="nucleotide sequence ID" value="NZ_JAQIPB010000003.1"/>
</dbReference>
<name>A0AAE3NAP0_9BURK</name>
<evidence type="ECO:0000313" key="2">
    <source>
        <dbReference type="EMBL" id="MDA7416802.1"/>
    </source>
</evidence>
<accession>A0AAE3NAP0</accession>
<keyword evidence="1" id="KW-0732">Signal</keyword>
<dbReference type="Proteomes" id="UP001212602">
    <property type="component" value="Unassembled WGS sequence"/>
</dbReference>
<sequence length="160" mass="16375">MLKNKNTPSFLRLTLGLGVAGLMAVPALAQSTAAAGSQRTYQEERAMCAHLPQDPAACAREAGAARQAARQGQLTSAPDYTANALARCAVHPPVERTACEARVTGAGQSSVQGSVMGGGLIREAVTTVVMPAPAAAPQGAMPAPVPMPRPVEAVPRPMPR</sequence>
<comment type="caution">
    <text evidence="2">The sequence shown here is derived from an EMBL/GenBank/DDBJ whole genome shotgun (WGS) entry which is preliminary data.</text>
</comment>
<protein>
    <submittedName>
        <fullName evidence="2">Uncharacterized protein</fullName>
    </submittedName>
</protein>
<reference evidence="2" key="1">
    <citation type="submission" date="2023-01" db="EMBL/GenBank/DDBJ databases">
        <title>Xenophilus mangrovi sp. nov., isolated from soil of Mangrove nature reserve.</title>
        <authorList>
            <person name="Xu S."/>
            <person name="Liu Z."/>
            <person name="Xu Y."/>
        </authorList>
    </citation>
    <scope>NUCLEOTIDE SEQUENCE</scope>
    <source>
        <strain evidence="2">YW8</strain>
    </source>
</reference>
<proteinExistence type="predicted"/>
<evidence type="ECO:0000313" key="3">
    <source>
        <dbReference type="Proteomes" id="UP001212602"/>
    </source>
</evidence>
<keyword evidence="3" id="KW-1185">Reference proteome</keyword>
<dbReference type="EMBL" id="JAQIPB010000003">
    <property type="protein sequence ID" value="MDA7416802.1"/>
    <property type="molecule type" value="Genomic_DNA"/>
</dbReference>
<feature type="signal peptide" evidence="1">
    <location>
        <begin position="1"/>
        <end position="29"/>
    </location>
</feature>